<dbReference type="Gene3D" id="3.50.50.60">
    <property type="entry name" value="FAD/NAD(P)-binding domain"/>
    <property type="match status" value="1"/>
</dbReference>
<dbReference type="PANTHER" id="PTHR11552:SF147">
    <property type="entry name" value="CHOLINE DEHYDROGENASE, MITOCHONDRIAL"/>
    <property type="match status" value="1"/>
</dbReference>
<dbReference type="InterPro" id="IPR000172">
    <property type="entry name" value="GMC_OxRdtase_N"/>
</dbReference>
<keyword evidence="3" id="KW-0285">Flavoprotein</keyword>
<dbReference type="Pfam" id="PF00732">
    <property type="entry name" value="GMC_oxred_N"/>
    <property type="match status" value="2"/>
</dbReference>
<evidence type="ECO:0000256" key="1">
    <source>
        <dbReference type="ARBA" id="ARBA00001974"/>
    </source>
</evidence>
<dbReference type="SUPFAM" id="SSF51905">
    <property type="entry name" value="FAD/NAD(P)-binding domain"/>
    <property type="match status" value="1"/>
</dbReference>
<dbReference type="Pfam" id="PF05199">
    <property type="entry name" value="GMC_oxred_C"/>
    <property type="match status" value="1"/>
</dbReference>
<evidence type="ECO:0000256" key="2">
    <source>
        <dbReference type="ARBA" id="ARBA00010790"/>
    </source>
</evidence>
<sequence length="630" mass="68581">MSRYYISDLSKVGVPATSKDDSNRNTFDVIVVGGGTAGCALAARLSEDSSINVLLLEAGESGTSLIFSRIPSAFSKLFKNSSRVFQFYTEPQSNARNEKKFWPRGALITAKMLGGCSSINAQMAQYGAPGDFDEWAKIIGDDAWNWDNFSGSFKKFEKYTADTSYPDVDASVKGDSGPVEVGYNGYYSESSKDFVQSCVNKGIPLNHDFNTTKGPNGVNRVNQYVRGFPFAGLILILGSPLVTYIDKKVQRVSTESAYLTPDVLARPNLKVAINASVTKILFHKAGDDEPRAVGVEFARGRNGKVWRAKASDEVVLCGGAIHSPQLLLLSGVGPSAHLKEHKIPVIHDLPGVGLNLIDHPVVDFWFKDKSNLAPYFVIPKNPVHIVKGVKAAAAFLLGNGAGVLGTNWGEAASFVRSDDPKLFPPEEYPTQVKRDSTSAPTSPDLEVFITVLAYKKHGSWTWNFPTFSIHVCLLRPLSRGAVTLKSNSPWDHPKMDPKYLEDEDDVARLVKGSRFCLNLAKTEPIASRIEHTDIDGLDGKTHMKTDKELEEIVKDRVQTLYHPTSSCRMAPLGEGGVVDSRLRVYGVKGLRVCDASIFPEIVSGHTAGASIAVGEKGADIVKAGLKAKRR</sequence>
<evidence type="ECO:0000256" key="3">
    <source>
        <dbReference type="ARBA" id="ARBA00022630"/>
    </source>
</evidence>
<protein>
    <recommendedName>
        <fullName evidence="5">Glucose-methanol-choline oxidoreductase N-terminal domain-containing protein</fullName>
    </recommendedName>
</protein>
<dbReference type="InterPro" id="IPR007867">
    <property type="entry name" value="GMC_OxRtase_C"/>
</dbReference>
<dbReference type="Proteomes" id="UP001437256">
    <property type="component" value="Unassembled WGS sequence"/>
</dbReference>
<evidence type="ECO:0000313" key="6">
    <source>
        <dbReference type="EMBL" id="KAL0067730.1"/>
    </source>
</evidence>
<comment type="similarity">
    <text evidence="2">Belongs to the GMC oxidoreductase family.</text>
</comment>
<accession>A0ABR3A2M8</accession>
<dbReference type="PROSITE" id="PS00624">
    <property type="entry name" value="GMC_OXRED_2"/>
    <property type="match status" value="1"/>
</dbReference>
<dbReference type="InterPro" id="IPR012132">
    <property type="entry name" value="GMC_OxRdtase"/>
</dbReference>
<dbReference type="PIRSF" id="PIRSF000137">
    <property type="entry name" value="Alcohol_oxidase"/>
    <property type="match status" value="1"/>
</dbReference>
<evidence type="ECO:0000259" key="5">
    <source>
        <dbReference type="PROSITE" id="PS00624"/>
    </source>
</evidence>
<comment type="cofactor">
    <cofactor evidence="1">
        <name>FAD</name>
        <dbReference type="ChEBI" id="CHEBI:57692"/>
    </cofactor>
</comment>
<name>A0ABR3A2M8_9AGAR</name>
<dbReference type="EMBL" id="JBBXMP010000023">
    <property type="protein sequence ID" value="KAL0067730.1"/>
    <property type="molecule type" value="Genomic_DNA"/>
</dbReference>
<organism evidence="6 7">
    <name type="scientific">Marasmius tenuissimus</name>
    <dbReference type="NCBI Taxonomy" id="585030"/>
    <lineage>
        <taxon>Eukaryota</taxon>
        <taxon>Fungi</taxon>
        <taxon>Dikarya</taxon>
        <taxon>Basidiomycota</taxon>
        <taxon>Agaricomycotina</taxon>
        <taxon>Agaricomycetes</taxon>
        <taxon>Agaricomycetidae</taxon>
        <taxon>Agaricales</taxon>
        <taxon>Marasmiineae</taxon>
        <taxon>Marasmiaceae</taxon>
        <taxon>Marasmius</taxon>
    </lineage>
</organism>
<evidence type="ECO:0000313" key="7">
    <source>
        <dbReference type="Proteomes" id="UP001437256"/>
    </source>
</evidence>
<gene>
    <name evidence="6" type="ORF">AAF712_005170</name>
</gene>
<proteinExistence type="inferred from homology"/>
<comment type="caution">
    <text evidence="6">The sequence shown here is derived from an EMBL/GenBank/DDBJ whole genome shotgun (WGS) entry which is preliminary data.</text>
</comment>
<dbReference type="SUPFAM" id="SSF54373">
    <property type="entry name" value="FAD-linked reductases, C-terminal domain"/>
    <property type="match status" value="1"/>
</dbReference>
<dbReference type="Gene3D" id="3.30.560.10">
    <property type="entry name" value="Glucose Oxidase, domain 3"/>
    <property type="match status" value="1"/>
</dbReference>
<dbReference type="InterPro" id="IPR036188">
    <property type="entry name" value="FAD/NAD-bd_sf"/>
</dbReference>
<feature type="domain" description="Glucose-methanol-choline oxidoreductase N-terminal" evidence="5">
    <location>
        <begin position="319"/>
        <end position="333"/>
    </location>
</feature>
<evidence type="ECO:0000256" key="4">
    <source>
        <dbReference type="ARBA" id="ARBA00022827"/>
    </source>
</evidence>
<dbReference type="PANTHER" id="PTHR11552">
    <property type="entry name" value="GLUCOSE-METHANOL-CHOLINE GMC OXIDOREDUCTASE"/>
    <property type="match status" value="1"/>
</dbReference>
<reference evidence="6 7" key="1">
    <citation type="submission" date="2024-05" db="EMBL/GenBank/DDBJ databases">
        <title>A draft genome resource for the thread blight pathogen Marasmius tenuissimus strain MS-2.</title>
        <authorList>
            <person name="Yulfo-Soto G.E."/>
            <person name="Baruah I.K."/>
            <person name="Amoako-Attah I."/>
            <person name="Bukari Y."/>
            <person name="Meinhardt L.W."/>
            <person name="Bailey B.A."/>
            <person name="Cohen S.P."/>
        </authorList>
    </citation>
    <scope>NUCLEOTIDE SEQUENCE [LARGE SCALE GENOMIC DNA]</scope>
    <source>
        <strain evidence="6 7">MS-2</strain>
    </source>
</reference>
<keyword evidence="4" id="KW-0274">FAD</keyword>
<keyword evidence="7" id="KW-1185">Reference proteome</keyword>